<dbReference type="EMBL" id="JXTB01000561">
    <property type="protein sequence ID" value="PON36633.1"/>
    <property type="molecule type" value="Genomic_DNA"/>
</dbReference>
<name>A0A2P5AJC1_PARAD</name>
<keyword evidence="1" id="KW-0812">Transmembrane</keyword>
<evidence type="ECO:0000313" key="3">
    <source>
        <dbReference type="Proteomes" id="UP000237105"/>
    </source>
</evidence>
<organism evidence="2 3">
    <name type="scientific">Parasponia andersonii</name>
    <name type="common">Sponia andersonii</name>
    <dbReference type="NCBI Taxonomy" id="3476"/>
    <lineage>
        <taxon>Eukaryota</taxon>
        <taxon>Viridiplantae</taxon>
        <taxon>Streptophyta</taxon>
        <taxon>Embryophyta</taxon>
        <taxon>Tracheophyta</taxon>
        <taxon>Spermatophyta</taxon>
        <taxon>Magnoliopsida</taxon>
        <taxon>eudicotyledons</taxon>
        <taxon>Gunneridae</taxon>
        <taxon>Pentapetalae</taxon>
        <taxon>rosids</taxon>
        <taxon>fabids</taxon>
        <taxon>Rosales</taxon>
        <taxon>Cannabaceae</taxon>
        <taxon>Parasponia</taxon>
    </lineage>
</organism>
<evidence type="ECO:0000313" key="2">
    <source>
        <dbReference type="EMBL" id="PON36633.1"/>
    </source>
</evidence>
<reference evidence="3" key="1">
    <citation type="submission" date="2016-06" db="EMBL/GenBank/DDBJ databases">
        <title>Parallel loss of symbiosis genes in relatives of nitrogen-fixing non-legume Parasponia.</title>
        <authorList>
            <person name="Van Velzen R."/>
            <person name="Holmer R."/>
            <person name="Bu F."/>
            <person name="Rutten L."/>
            <person name="Van Zeijl A."/>
            <person name="Liu W."/>
            <person name="Santuari L."/>
            <person name="Cao Q."/>
            <person name="Sharma T."/>
            <person name="Shen D."/>
            <person name="Roswanjaya Y."/>
            <person name="Wardhani T."/>
            <person name="Kalhor M.S."/>
            <person name="Jansen J."/>
            <person name="Van den Hoogen J."/>
            <person name="Gungor B."/>
            <person name="Hartog M."/>
            <person name="Hontelez J."/>
            <person name="Verver J."/>
            <person name="Yang W.-C."/>
            <person name="Schijlen E."/>
            <person name="Repin R."/>
            <person name="Schilthuizen M."/>
            <person name="Schranz E."/>
            <person name="Heidstra R."/>
            <person name="Miyata K."/>
            <person name="Fedorova E."/>
            <person name="Kohlen W."/>
            <person name="Bisseling T."/>
            <person name="Smit S."/>
            <person name="Geurts R."/>
        </authorList>
    </citation>
    <scope>NUCLEOTIDE SEQUENCE [LARGE SCALE GENOMIC DNA]</scope>
    <source>
        <strain evidence="3">cv. WU1-14</strain>
    </source>
</reference>
<dbReference type="OrthoDB" id="10359473at2759"/>
<dbReference type="Proteomes" id="UP000237105">
    <property type="component" value="Unassembled WGS sequence"/>
</dbReference>
<feature type="transmembrane region" description="Helical" evidence="1">
    <location>
        <begin position="83"/>
        <end position="105"/>
    </location>
</feature>
<gene>
    <name evidence="2" type="ORF">PanWU01x14_327020</name>
</gene>
<keyword evidence="3" id="KW-1185">Reference proteome</keyword>
<dbReference type="AlphaFoldDB" id="A0A2P5AJC1"/>
<proteinExistence type="predicted"/>
<accession>A0A2P5AJC1</accession>
<feature type="transmembrane region" description="Helical" evidence="1">
    <location>
        <begin position="50"/>
        <end position="71"/>
    </location>
</feature>
<sequence length="171" mass="19386">MFFITIRLPHCSFKITQDIFFIRILFRHTLSEVYRSISPVHFIISGPANLFLLSPVTSICLEVLFTSIRLISVTVNRASTPSIARLPFIISIIVFIVTFISPRFAPSILPTSSPFDLIIRAITSKCFSSSESPTKILSIQVSDSAKVFFFCCFLSSPFSLRCIFYLCYEFV</sequence>
<keyword evidence="1" id="KW-1133">Transmembrane helix</keyword>
<comment type="caution">
    <text evidence="2">The sequence shown here is derived from an EMBL/GenBank/DDBJ whole genome shotgun (WGS) entry which is preliminary data.</text>
</comment>
<protein>
    <submittedName>
        <fullName evidence="2">Uncharacterized protein</fullName>
    </submittedName>
</protein>
<evidence type="ECO:0000256" key="1">
    <source>
        <dbReference type="SAM" id="Phobius"/>
    </source>
</evidence>
<keyword evidence="1" id="KW-0472">Membrane</keyword>